<dbReference type="AlphaFoldDB" id="A0A8B7Z153"/>
<evidence type="ECO:0000256" key="1">
    <source>
        <dbReference type="SAM" id="Phobius"/>
    </source>
</evidence>
<keyword evidence="3" id="KW-1185">Reference proteome</keyword>
<dbReference type="RefSeq" id="XP_022099333.1">
    <property type="nucleotide sequence ID" value="XM_022243641.1"/>
</dbReference>
<proteinExistence type="predicted"/>
<dbReference type="Pfam" id="PF23608">
    <property type="entry name" value="Ig_ILCR1"/>
    <property type="match status" value="1"/>
</dbReference>
<dbReference type="OMA" id="NGHICHA"/>
<name>A0A8B7Z153_ACAPL</name>
<sequence length="606" mass="66404">MLLPSQVLAKQINNCYGSRNSVYGFAAPMPNSSAKNIEVHVCLGVGGATKTESASLNGHICHAGAIAMEMKSSPSLISKLRCAQFSVSRRNASTSSRHLRSTAAGDWLPRHVDVIPNDSQVRIKFDVAEPEKRIDRYRVFLKRERTLVTYTDVYHNSRNVVRGENDGEYIGWVEFVGLNPGNYCVQILAKPTTPSVCHTSEVRSCKITPCHDFSIPPATTHIPVRTTEASVTSTPSPTCCPTKIRTGAGTDVSLQQNNTGSWRISIAVSMVVCVTVLFFIYCTLCFYKRRRSKRRNDIICNDVLGDAPNTMNNETLLPDSSCHQHSGFGGQFLKDIPQAIRIQDGRFAEFTRTRTQWGQGTHRGQELRVEQADCPLASDQARAWPVSTQQSHKVGFAQHPLIGDVADEVDGATKSQGEPEWVARHYQESDIFQAGGMNEYTSVERAVGIKVIPSESIWNPRRPAIGLRGVSHLNKSGAMSGDATGANGWFSGAIHTQGRPMLHKMSQSNLDLYKLLAPSRYSIASSQFTETWNTFNSIQPADVSTSVRTSSSCQRRDLLVKSCPSIVGVLGIYPAEDGCDGGSRVTNVAHLTDESDGSYTQSNSPD</sequence>
<keyword evidence="1" id="KW-1133">Transmembrane helix</keyword>
<dbReference type="OrthoDB" id="10573883at2759"/>
<organism evidence="3 4">
    <name type="scientific">Acanthaster planci</name>
    <name type="common">Crown-of-thorns starfish</name>
    <dbReference type="NCBI Taxonomy" id="133434"/>
    <lineage>
        <taxon>Eukaryota</taxon>
        <taxon>Metazoa</taxon>
        <taxon>Echinodermata</taxon>
        <taxon>Eleutherozoa</taxon>
        <taxon>Asterozoa</taxon>
        <taxon>Asteroidea</taxon>
        <taxon>Valvatacea</taxon>
        <taxon>Valvatida</taxon>
        <taxon>Acanthasteridae</taxon>
        <taxon>Acanthaster</taxon>
    </lineage>
</organism>
<keyword evidence="1" id="KW-0472">Membrane</keyword>
<dbReference type="InterPro" id="IPR057066">
    <property type="entry name" value="Ig_ILCR1"/>
</dbReference>
<dbReference type="GeneID" id="110983938"/>
<reference evidence="4" key="1">
    <citation type="submission" date="2025-08" db="UniProtKB">
        <authorList>
            <consortium name="RefSeq"/>
        </authorList>
    </citation>
    <scope>IDENTIFICATION</scope>
</reference>
<gene>
    <name evidence="4" type="primary">LOC110983938</name>
</gene>
<feature type="transmembrane region" description="Helical" evidence="1">
    <location>
        <begin position="262"/>
        <end position="287"/>
    </location>
</feature>
<dbReference type="Proteomes" id="UP000694845">
    <property type="component" value="Unplaced"/>
</dbReference>
<evidence type="ECO:0000259" key="2">
    <source>
        <dbReference type="Pfam" id="PF23608"/>
    </source>
</evidence>
<feature type="domain" description="ILCR1 Ig-like" evidence="2">
    <location>
        <begin position="106"/>
        <end position="210"/>
    </location>
</feature>
<protein>
    <submittedName>
        <fullName evidence="4">Uncharacterized protein LOC110983938</fullName>
    </submittedName>
</protein>
<evidence type="ECO:0000313" key="4">
    <source>
        <dbReference type="RefSeq" id="XP_022099333.1"/>
    </source>
</evidence>
<accession>A0A8B7Z153</accession>
<dbReference type="KEGG" id="aplc:110983938"/>
<evidence type="ECO:0000313" key="3">
    <source>
        <dbReference type="Proteomes" id="UP000694845"/>
    </source>
</evidence>
<keyword evidence="1" id="KW-0812">Transmembrane</keyword>